<dbReference type="EMBL" id="GBHO01035146">
    <property type="protein sequence ID" value="JAG08458.1"/>
    <property type="molecule type" value="Transcribed_RNA"/>
</dbReference>
<proteinExistence type="predicted"/>
<evidence type="ECO:0000313" key="4">
    <source>
        <dbReference type="EMBL" id="JAG14103.1"/>
    </source>
</evidence>
<dbReference type="AlphaFoldDB" id="A0A0A9WPP3"/>
<evidence type="ECO:0000313" key="7">
    <source>
        <dbReference type="EMBL" id="JAG51620.1"/>
    </source>
</evidence>
<dbReference type="EMBL" id="GBRD01014206">
    <property type="protein sequence ID" value="JAG51620.1"/>
    <property type="molecule type" value="Transcribed_RNA"/>
</dbReference>
<reference evidence="7" key="3">
    <citation type="submission" date="2014-09" db="EMBL/GenBank/DDBJ databases">
        <authorList>
            <person name="Magalhaes I.L.F."/>
            <person name="Oliveira U."/>
            <person name="Santos F.R."/>
            <person name="Vidigal T.H.D.A."/>
            <person name="Brescovit A.D."/>
            <person name="Santos A.J."/>
        </authorList>
    </citation>
    <scope>NUCLEOTIDE SEQUENCE</scope>
</reference>
<keyword evidence="3" id="KW-0762">Sugar transport</keyword>
<accession>A0A0A9WPP3</accession>
<name>A0A0A9WPP3_LYGHE</name>
<dbReference type="EMBL" id="GBHO01035150">
    <property type="protein sequence ID" value="JAG08454.1"/>
    <property type="molecule type" value="Transcribed_RNA"/>
</dbReference>
<evidence type="ECO:0000313" key="3">
    <source>
        <dbReference type="EMBL" id="JAG08458.1"/>
    </source>
</evidence>
<organism evidence="3">
    <name type="scientific">Lygus hesperus</name>
    <name type="common">Western plant bug</name>
    <dbReference type="NCBI Taxonomy" id="30085"/>
    <lineage>
        <taxon>Eukaryota</taxon>
        <taxon>Metazoa</taxon>
        <taxon>Ecdysozoa</taxon>
        <taxon>Arthropoda</taxon>
        <taxon>Hexapoda</taxon>
        <taxon>Insecta</taxon>
        <taxon>Pterygota</taxon>
        <taxon>Neoptera</taxon>
        <taxon>Paraneoptera</taxon>
        <taxon>Hemiptera</taxon>
        <taxon>Heteroptera</taxon>
        <taxon>Panheteroptera</taxon>
        <taxon>Cimicomorpha</taxon>
        <taxon>Miridae</taxon>
        <taxon>Mirini</taxon>
        <taxon>Lygus</taxon>
    </lineage>
</organism>
<protein>
    <submittedName>
        <fullName evidence="3">Proton-associated sugar transporter A</fullName>
    </submittedName>
</protein>
<evidence type="ECO:0000313" key="6">
    <source>
        <dbReference type="EMBL" id="JAG37050.1"/>
    </source>
</evidence>
<dbReference type="EMBL" id="GBHO01029501">
    <property type="protein sequence ID" value="JAG14103.1"/>
    <property type="molecule type" value="Transcribed_RNA"/>
</dbReference>
<gene>
    <name evidence="3" type="primary">Slc45a1_4</name>
    <name evidence="5" type="synonym">Slc45a1_0</name>
    <name evidence="4" type="synonym">Slc45a1_1</name>
    <name evidence="1" type="synonym">Slc45a1_2</name>
    <name evidence="6" type="synonym">Slc45a1_3</name>
    <name evidence="2" type="synonym">Slc45a1_5</name>
    <name evidence="6" type="ORF">CM83_69637</name>
    <name evidence="3" type="ORF">CM83_69638</name>
    <name evidence="2" type="ORF">CM83_69639</name>
    <name evidence="1" type="ORF">CM83_69640</name>
    <name evidence="4" type="ORF">CM83_69641</name>
    <name evidence="5" type="ORF">CM83_69642</name>
</gene>
<reference evidence="3" key="2">
    <citation type="submission" date="2014-07" db="EMBL/GenBank/DDBJ databases">
        <authorList>
            <person name="Hull J."/>
        </authorList>
    </citation>
    <scope>NUCLEOTIDE SEQUENCE</scope>
</reference>
<evidence type="ECO:0000313" key="2">
    <source>
        <dbReference type="EMBL" id="JAG08457.1"/>
    </source>
</evidence>
<dbReference type="EMBL" id="GBHO01028899">
    <property type="protein sequence ID" value="JAG14705.1"/>
    <property type="molecule type" value="Transcribed_RNA"/>
</dbReference>
<keyword evidence="3" id="KW-0813">Transport</keyword>
<dbReference type="EMBL" id="GBHO01035147">
    <property type="protein sequence ID" value="JAG08457.1"/>
    <property type="molecule type" value="Transcribed_RNA"/>
</dbReference>
<sequence length="197" mass="22215">MVSPRKDHVDVENRTLFDFGVAPNLSGIKNNLLQKPSTLPLGDVRNTLGSAPARNVLKSLSDEVSNFVKKDSELKPSKSIPVPLNIIPETVEEKPDPVWDAPLAYRDLEEDTYCDIFPLSLRLTDEDIRRFVLNQPGPRLGPSLTKQIDDDDFLPVPEFHNADIYCEILGYEDILESDDDLSEVPPLDIDDFSDYDF</sequence>
<evidence type="ECO:0000313" key="5">
    <source>
        <dbReference type="EMBL" id="JAG14705.1"/>
    </source>
</evidence>
<evidence type="ECO:0000313" key="1">
    <source>
        <dbReference type="EMBL" id="JAG08454.1"/>
    </source>
</evidence>
<dbReference type="EMBL" id="GBHO01006554">
    <property type="protein sequence ID" value="JAG37050.1"/>
    <property type="molecule type" value="Transcribed_RNA"/>
</dbReference>
<reference evidence="3" key="1">
    <citation type="journal article" date="2014" name="PLoS ONE">
        <title>Transcriptome-Based Identification of ABC Transporters in the Western Tarnished Plant Bug Lygus hesperus.</title>
        <authorList>
            <person name="Hull J.J."/>
            <person name="Chaney K."/>
            <person name="Geib S.M."/>
            <person name="Fabrick J.A."/>
            <person name="Brent C.S."/>
            <person name="Walsh D."/>
            <person name="Lavine L.C."/>
        </authorList>
    </citation>
    <scope>NUCLEOTIDE SEQUENCE</scope>
</reference>